<dbReference type="EMBL" id="VTES01000006">
    <property type="protein sequence ID" value="TYS60564.1"/>
    <property type="molecule type" value="Genomic_DNA"/>
</dbReference>
<dbReference type="InterPro" id="IPR044068">
    <property type="entry name" value="CB"/>
</dbReference>
<feature type="domain" description="Tyr recombinase" evidence="6">
    <location>
        <begin position="179"/>
        <end position="372"/>
    </location>
</feature>
<dbReference type="Gene3D" id="1.10.150.130">
    <property type="match status" value="1"/>
</dbReference>
<protein>
    <submittedName>
        <fullName evidence="8">Tyrosine-type recombinase/integrase</fullName>
    </submittedName>
</protein>
<dbReference type="SUPFAM" id="SSF56349">
    <property type="entry name" value="DNA breaking-rejoining enzymes"/>
    <property type="match status" value="1"/>
</dbReference>
<dbReference type="PANTHER" id="PTHR30349">
    <property type="entry name" value="PHAGE INTEGRASE-RELATED"/>
    <property type="match status" value="1"/>
</dbReference>
<keyword evidence="3 5" id="KW-0238">DNA-binding</keyword>
<evidence type="ECO:0000256" key="3">
    <source>
        <dbReference type="ARBA" id="ARBA00023125"/>
    </source>
</evidence>
<dbReference type="Pfam" id="PF02899">
    <property type="entry name" value="Phage_int_SAM_1"/>
    <property type="match status" value="1"/>
</dbReference>
<accession>A0A5D4SEM5</accession>
<dbReference type="InterPro" id="IPR013762">
    <property type="entry name" value="Integrase-like_cat_sf"/>
</dbReference>
<proteinExistence type="inferred from homology"/>
<evidence type="ECO:0000313" key="9">
    <source>
        <dbReference type="Proteomes" id="UP000323732"/>
    </source>
</evidence>
<dbReference type="InterPro" id="IPR010998">
    <property type="entry name" value="Integrase_recombinase_N"/>
</dbReference>
<dbReference type="InterPro" id="IPR011010">
    <property type="entry name" value="DNA_brk_join_enz"/>
</dbReference>
<evidence type="ECO:0000256" key="2">
    <source>
        <dbReference type="ARBA" id="ARBA00022908"/>
    </source>
</evidence>
<feature type="domain" description="Core-binding (CB)" evidence="7">
    <location>
        <begin position="46"/>
        <end position="156"/>
    </location>
</feature>
<dbReference type="Pfam" id="PF00589">
    <property type="entry name" value="Phage_integrase"/>
    <property type="match status" value="1"/>
</dbReference>
<evidence type="ECO:0000313" key="8">
    <source>
        <dbReference type="EMBL" id="TYS60564.1"/>
    </source>
</evidence>
<evidence type="ECO:0000259" key="6">
    <source>
        <dbReference type="PROSITE" id="PS51898"/>
    </source>
</evidence>
<comment type="similarity">
    <text evidence="1">Belongs to the 'phage' integrase family.</text>
</comment>
<organism evidence="8 9">
    <name type="scientific">Bacillus infantis</name>
    <dbReference type="NCBI Taxonomy" id="324767"/>
    <lineage>
        <taxon>Bacteria</taxon>
        <taxon>Bacillati</taxon>
        <taxon>Bacillota</taxon>
        <taxon>Bacilli</taxon>
        <taxon>Bacillales</taxon>
        <taxon>Bacillaceae</taxon>
        <taxon>Bacillus</taxon>
    </lineage>
</organism>
<dbReference type="Proteomes" id="UP000323732">
    <property type="component" value="Unassembled WGS sequence"/>
</dbReference>
<dbReference type="InterPro" id="IPR002104">
    <property type="entry name" value="Integrase_catalytic"/>
</dbReference>
<dbReference type="Gene3D" id="1.10.443.10">
    <property type="entry name" value="Intergrase catalytic core"/>
    <property type="match status" value="1"/>
</dbReference>
<dbReference type="InterPro" id="IPR050090">
    <property type="entry name" value="Tyrosine_recombinase_XerCD"/>
</dbReference>
<dbReference type="PROSITE" id="PS51898">
    <property type="entry name" value="TYR_RECOMBINASE"/>
    <property type="match status" value="1"/>
</dbReference>
<evidence type="ECO:0000259" key="7">
    <source>
        <dbReference type="PROSITE" id="PS51900"/>
    </source>
</evidence>
<evidence type="ECO:0000256" key="4">
    <source>
        <dbReference type="ARBA" id="ARBA00023172"/>
    </source>
</evidence>
<dbReference type="InterPro" id="IPR004107">
    <property type="entry name" value="Integrase_SAM-like_N"/>
</dbReference>
<keyword evidence="2" id="KW-0229">DNA integration</keyword>
<dbReference type="GO" id="GO:0003677">
    <property type="term" value="F:DNA binding"/>
    <property type="evidence" value="ECO:0007669"/>
    <property type="project" value="UniProtKB-UniRule"/>
</dbReference>
<dbReference type="GO" id="GO:0006310">
    <property type="term" value="P:DNA recombination"/>
    <property type="evidence" value="ECO:0007669"/>
    <property type="project" value="UniProtKB-KW"/>
</dbReference>
<gene>
    <name evidence="8" type="ORF">FZD47_20345</name>
</gene>
<evidence type="ECO:0000256" key="1">
    <source>
        <dbReference type="ARBA" id="ARBA00008857"/>
    </source>
</evidence>
<dbReference type="RefSeq" id="WP_148950710.1">
    <property type="nucleotide sequence ID" value="NZ_VTES01000006.1"/>
</dbReference>
<sequence>MHDLIKPINQLQASDWKFLLKDSSYIPDLQSKIDEAEKMLLVPFTDFTDPEMLYWFLYRKEHLNSDHDKSKRTINEYKRELIQFIEHLMEFSSDIDLDIDTVIEGSLFKSLSRRHVRRYQQWLAESSPYVKSKGSYSAATLARKTIILKSFLSFLYDSGYIKEPIHKGFLTATVRKDDRPNRDLGPKEVIMLLDYFRQQNHPIVFAIIHLLTTTGLRNEEFCKLTVGDLQYDSLSNGYYLNVLGKGNKRRQIPLREKSVDSIRVFRNARGLEDLAAAKKTEPLFTTNTGKPYSPSYLSQYLTKMINRSDLPFLSFRSSHVSPHTFRHSFAIISHISNIDIYKIMKSLGHEKIETTMIYLQKVLEREQHAIHDWREEILGEYI</sequence>
<dbReference type="GO" id="GO:0015074">
    <property type="term" value="P:DNA integration"/>
    <property type="evidence" value="ECO:0007669"/>
    <property type="project" value="UniProtKB-KW"/>
</dbReference>
<dbReference type="PANTHER" id="PTHR30349:SF41">
    <property type="entry name" value="INTEGRASE_RECOMBINASE PROTEIN MJ0367-RELATED"/>
    <property type="match status" value="1"/>
</dbReference>
<comment type="caution">
    <text evidence="8">The sequence shown here is derived from an EMBL/GenBank/DDBJ whole genome shotgun (WGS) entry which is preliminary data.</text>
</comment>
<dbReference type="AlphaFoldDB" id="A0A5D4SEM5"/>
<evidence type="ECO:0000256" key="5">
    <source>
        <dbReference type="PROSITE-ProRule" id="PRU01248"/>
    </source>
</evidence>
<name>A0A5D4SEM5_9BACI</name>
<reference evidence="8 9" key="1">
    <citation type="submission" date="2019-08" db="EMBL/GenBank/DDBJ databases">
        <title>Bacillus genomes from the desert of Cuatro Cienegas, Coahuila.</title>
        <authorList>
            <person name="Olmedo-Alvarez G."/>
        </authorList>
    </citation>
    <scope>NUCLEOTIDE SEQUENCE [LARGE SCALE GENOMIC DNA]</scope>
    <source>
        <strain evidence="8 9">CH37_1T</strain>
    </source>
</reference>
<dbReference type="PROSITE" id="PS51900">
    <property type="entry name" value="CB"/>
    <property type="match status" value="1"/>
</dbReference>
<keyword evidence="4" id="KW-0233">DNA recombination</keyword>